<gene>
    <name evidence="1" type="ORF">GEU84_005670</name>
</gene>
<sequence length="214" mass="24148">MSKGVPIEEYRFKSLLDHASKFGALMGGIQWYGPALSDTLPQSNLLHGQFWHSTADFHDSLQEMRDYCRKHPDNHGLDHAHVYALDGRGGAMKFHAYLWTPIMGEAMQPLDYGRAVDPHNRAYSSCILETLLAQKKAVKTSTVVKRALPLALQRLGAGVSEETHNVLLHKALTVMMNTESLIYTRRFDSDHSPSGQFTMVEHLGIYDKEPTWLL</sequence>
<evidence type="ECO:0000313" key="2">
    <source>
        <dbReference type="Proteomes" id="UP000484076"/>
    </source>
</evidence>
<dbReference type="RefSeq" id="WP_152825056.1">
    <property type="nucleotide sequence ID" value="NZ_WHUT02000003.1"/>
</dbReference>
<dbReference type="Proteomes" id="UP000484076">
    <property type="component" value="Unassembled WGS sequence"/>
</dbReference>
<dbReference type="EMBL" id="WHUT02000003">
    <property type="protein sequence ID" value="NUB43863.1"/>
    <property type="molecule type" value="Genomic_DNA"/>
</dbReference>
<evidence type="ECO:0000313" key="1">
    <source>
        <dbReference type="EMBL" id="NUB43863.1"/>
    </source>
</evidence>
<protein>
    <submittedName>
        <fullName evidence="1">Uncharacterized protein</fullName>
    </submittedName>
</protein>
<reference evidence="1" key="1">
    <citation type="submission" date="2020-05" db="EMBL/GenBank/DDBJ databases">
        <title>Fertoebacter nigrum gen. nov., sp. nov., a new member of the family Rhodobacteraceae.</title>
        <authorList>
            <person name="Szuroczki S."/>
            <person name="Abbaszade G."/>
            <person name="Buni D."/>
            <person name="Schumann P."/>
            <person name="Toth E."/>
        </authorList>
    </citation>
    <scope>NUCLEOTIDE SEQUENCE</scope>
    <source>
        <strain evidence="1">RG-N-1a</strain>
    </source>
</reference>
<name>A0A8X8GT52_9RHOB</name>
<dbReference type="AlphaFoldDB" id="A0A8X8GT52"/>
<keyword evidence="2" id="KW-1185">Reference proteome</keyword>
<comment type="caution">
    <text evidence="1">The sequence shown here is derived from an EMBL/GenBank/DDBJ whole genome shotgun (WGS) entry which is preliminary data.</text>
</comment>
<accession>A0A8X8GT52</accession>
<organism evidence="1 2">
    <name type="scientific">Fertoeibacter niger</name>
    <dbReference type="NCBI Taxonomy" id="2656921"/>
    <lineage>
        <taxon>Bacteria</taxon>
        <taxon>Pseudomonadati</taxon>
        <taxon>Pseudomonadota</taxon>
        <taxon>Alphaproteobacteria</taxon>
        <taxon>Rhodobacterales</taxon>
        <taxon>Paracoccaceae</taxon>
        <taxon>Fertoeibacter</taxon>
    </lineage>
</organism>
<proteinExistence type="predicted"/>